<dbReference type="AlphaFoldDB" id="A0A383AC91"/>
<feature type="non-terminal residue" evidence="1">
    <location>
        <position position="1"/>
    </location>
</feature>
<proteinExistence type="predicted"/>
<protein>
    <submittedName>
        <fullName evidence="1">Uncharacterized protein</fullName>
    </submittedName>
</protein>
<sequence length="51" mass="6071">VLFVTQSPKFLDEKQHEGQDPGIVNQTHRPQWNFWDEIKRANDIYCTNDNP</sequence>
<organism evidence="1">
    <name type="scientific">marine metagenome</name>
    <dbReference type="NCBI Taxonomy" id="408172"/>
    <lineage>
        <taxon>unclassified sequences</taxon>
        <taxon>metagenomes</taxon>
        <taxon>ecological metagenomes</taxon>
    </lineage>
</organism>
<gene>
    <name evidence="1" type="ORF">METZ01_LOCUS457669</name>
</gene>
<dbReference type="EMBL" id="UINC01190583">
    <property type="protein sequence ID" value="SVE04815.1"/>
    <property type="molecule type" value="Genomic_DNA"/>
</dbReference>
<reference evidence="1" key="1">
    <citation type="submission" date="2018-05" db="EMBL/GenBank/DDBJ databases">
        <authorList>
            <person name="Lanie J.A."/>
            <person name="Ng W.-L."/>
            <person name="Kazmierczak K.M."/>
            <person name="Andrzejewski T.M."/>
            <person name="Davidsen T.M."/>
            <person name="Wayne K.J."/>
            <person name="Tettelin H."/>
            <person name="Glass J.I."/>
            <person name="Rusch D."/>
            <person name="Podicherti R."/>
            <person name="Tsui H.-C.T."/>
            <person name="Winkler M.E."/>
        </authorList>
    </citation>
    <scope>NUCLEOTIDE SEQUENCE</scope>
</reference>
<evidence type="ECO:0000313" key="1">
    <source>
        <dbReference type="EMBL" id="SVE04815.1"/>
    </source>
</evidence>
<name>A0A383AC91_9ZZZZ</name>
<accession>A0A383AC91</accession>